<feature type="domain" description="Cep57 centrosome microtubule-binding" evidence="6">
    <location>
        <begin position="893"/>
        <end position="969"/>
    </location>
</feature>
<feature type="region of interest" description="Disordered" evidence="5">
    <location>
        <begin position="768"/>
        <end position="794"/>
    </location>
</feature>
<evidence type="ECO:0000259" key="6">
    <source>
        <dbReference type="Pfam" id="PF06657"/>
    </source>
</evidence>
<feature type="region of interest" description="Disordered" evidence="5">
    <location>
        <begin position="104"/>
        <end position="124"/>
    </location>
</feature>
<gene>
    <name evidence="7" type="ORF">OIDMADRAFT_179573</name>
</gene>
<dbReference type="Proteomes" id="UP000054321">
    <property type="component" value="Unassembled WGS sequence"/>
</dbReference>
<dbReference type="GO" id="GO:0008017">
    <property type="term" value="F:microtubule binding"/>
    <property type="evidence" value="ECO:0007669"/>
    <property type="project" value="InterPro"/>
</dbReference>
<feature type="region of interest" description="Disordered" evidence="5">
    <location>
        <begin position="401"/>
        <end position="420"/>
    </location>
</feature>
<evidence type="ECO:0000256" key="5">
    <source>
        <dbReference type="SAM" id="MobiDB-lite"/>
    </source>
</evidence>
<reference evidence="7 8" key="1">
    <citation type="submission" date="2014-04" db="EMBL/GenBank/DDBJ databases">
        <authorList>
            <consortium name="DOE Joint Genome Institute"/>
            <person name="Kuo A."/>
            <person name="Martino E."/>
            <person name="Perotto S."/>
            <person name="Kohler A."/>
            <person name="Nagy L.G."/>
            <person name="Floudas D."/>
            <person name="Copeland A."/>
            <person name="Barry K.W."/>
            <person name="Cichocki N."/>
            <person name="Veneault-Fourrey C."/>
            <person name="LaButti K."/>
            <person name="Lindquist E.A."/>
            <person name="Lipzen A."/>
            <person name="Lundell T."/>
            <person name="Morin E."/>
            <person name="Murat C."/>
            <person name="Sun H."/>
            <person name="Tunlid A."/>
            <person name="Henrissat B."/>
            <person name="Grigoriev I.V."/>
            <person name="Hibbett D.S."/>
            <person name="Martin F."/>
            <person name="Nordberg H.P."/>
            <person name="Cantor M.N."/>
            <person name="Hua S.X."/>
        </authorList>
    </citation>
    <scope>NUCLEOTIDE SEQUENCE [LARGE SCALE GENOMIC DNA]</scope>
    <source>
        <strain evidence="7 8">Zn</strain>
    </source>
</reference>
<organism evidence="7 8">
    <name type="scientific">Oidiodendron maius (strain Zn)</name>
    <dbReference type="NCBI Taxonomy" id="913774"/>
    <lineage>
        <taxon>Eukaryota</taxon>
        <taxon>Fungi</taxon>
        <taxon>Dikarya</taxon>
        <taxon>Ascomycota</taxon>
        <taxon>Pezizomycotina</taxon>
        <taxon>Leotiomycetes</taxon>
        <taxon>Leotiomycetes incertae sedis</taxon>
        <taxon>Myxotrichaceae</taxon>
        <taxon>Oidiodendron</taxon>
    </lineage>
</organism>
<dbReference type="HOGENOM" id="CLU_004834_0_0_1"/>
<dbReference type="OrthoDB" id="76453at2759"/>
<feature type="compositionally biased region" description="Basic residues" evidence="5">
    <location>
        <begin position="587"/>
        <end position="600"/>
    </location>
</feature>
<dbReference type="PANTHER" id="PTHR19336:SF9">
    <property type="entry name" value="SPINDLE POLE BODY PROTEIN PPC89"/>
    <property type="match status" value="1"/>
</dbReference>
<keyword evidence="4" id="KW-0175">Coiled coil</keyword>
<dbReference type="PANTHER" id="PTHR19336">
    <property type="entry name" value="UNCHARACTERIZED DUF1167"/>
    <property type="match status" value="1"/>
</dbReference>
<name>A0A0C3HIX8_OIDMZ</name>
<dbReference type="InterPro" id="IPR051756">
    <property type="entry name" value="Centrosomal_MT-associated"/>
</dbReference>
<keyword evidence="3" id="KW-0206">Cytoskeleton</keyword>
<feature type="compositionally biased region" description="Polar residues" evidence="5">
    <location>
        <begin position="641"/>
        <end position="653"/>
    </location>
</feature>
<reference evidence="8" key="2">
    <citation type="submission" date="2015-01" db="EMBL/GenBank/DDBJ databases">
        <title>Evolutionary Origins and Diversification of the Mycorrhizal Mutualists.</title>
        <authorList>
            <consortium name="DOE Joint Genome Institute"/>
            <consortium name="Mycorrhizal Genomics Consortium"/>
            <person name="Kohler A."/>
            <person name="Kuo A."/>
            <person name="Nagy L.G."/>
            <person name="Floudas D."/>
            <person name="Copeland A."/>
            <person name="Barry K.W."/>
            <person name="Cichocki N."/>
            <person name="Veneault-Fourrey C."/>
            <person name="LaButti K."/>
            <person name="Lindquist E.A."/>
            <person name="Lipzen A."/>
            <person name="Lundell T."/>
            <person name="Morin E."/>
            <person name="Murat C."/>
            <person name="Riley R."/>
            <person name="Ohm R."/>
            <person name="Sun H."/>
            <person name="Tunlid A."/>
            <person name="Henrissat B."/>
            <person name="Grigoriev I.V."/>
            <person name="Hibbett D.S."/>
            <person name="Martin F."/>
        </authorList>
    </citation>
    <scope>NUCLEOTIDE SEQUENCE [LARGE SCALE GENOMIC DNA]</scope>
    <source>
        <strain evidence="8">Zn</strain>
    </source>
</reference>
<evidence type="ECO:0000313" key="8">
    <source>
        <dbReference type="Proteomes" id="UP000054321"/>
    </source>
</evidence>
<dbReference type="STRING" id="913774.A0A0C3HIX8"/>
<comment type="subcellular location">
    <subcellularLocation>
        <location evidence="1">Cytoplasm</location>
        <location evidence="1">Cytoskeleton</location>
        <location evidence="1">Microtubule organizing center</location>
    </subcellularLocation>
</comment>
<evidence type="ECO:0000256" key="2">
    <source>
        <dbReference type="ARBA" id="ARBA00022490"/>
    </source>
</evidence>
<keyword evidence="8" id="KW-1185">Reference proteome</keyword>
<accession>A0A0C3HIX8</accession>
<evidence type="ECO:0000313" key="7">
    <source>
        <dbReference type="EMBL" id="KIN02307.1"/>
    </source>
</evidence>
<feature type="coiled-coil region" evidence="4">
    <location>
        <begin position="463"/>
        <end position="536"/>
    </location>
</feature>
<dbReference type="Pfam" id="PF06657">
    <property type="entry name" value="Cep57_MT_bd"/>
    <property type="match status" value="1"/>
</dbReference>
<feature type="compositionally biased region" description="Polar residues" evidence="5">
    <location>
        <begin position="234"/>
        <end position="252"/>
    </location>
</feature>
<proteinExistence type="predicted"/>
<feature type="region of interest" description="Disordered" evidence="5">
    <location>
        <begin position="234"/>
        <end position="255"/>
    </location>
</feature>
<evidence type="ECO:0000256" key="4">
    <source>
        <dbReference type="SAM" id="Coils"/>
    </source>
</evidence>
<feature type="compositionally biased region" description="Basic and acidic residues" evidence="5">
    <location>
        <begin position="1001"/>
        <end position="1012"/>
    </location>
</feature>
<protein>
    <recommendedName>
        <fullName evidence="6">Cep57 centrosome microtubule-binding domain-containing protein</fullName>
    </recommendedName>
</protein>
<dbReference type="EMBL" id="KN832875">
    <property type="protein sequence ID" value="KIN02307.1"/>
    <property type="molecule type" value="Genomic_DNA"/>
</dbReference>
<evidence type="ECO:0000256" key="1">
    <source>
        <dbReference type="ARBA" id="ARBA00004267"/>
    </source>
</evidence>
<keyword evidence="2" id="KW-0963">Cytoplasm</keyword>
<dbReference type="GO" id="GO:0005815">
    <property type="term" value="C:microtubule organizing center"/>
    <property type="evidence" value="ECO:0007669"/>
    <property type="project" value="UniProtKB-SubCell"/>
</dbReference>
<dbReference type="InterPro" id="IPR024957">
    <property type="entry name" value="Cep57_MT-bd_dom"/>
</dbReference>
<feature type="compositionally biased region" description="Polar residues" evidence="5">
    <location>
        <begin position="8"/>
        <end position="28"/>
    </location>
</feature>
<dbReference type="InParanoid" id="A0A0C3HIX8"/>
<feature type="region of interest" description="Disordered" evidence="5">
    <location>
        <begin position="161"/>
        <end position="200"/>
    </location>
</feature>
<feature type="region of interest" description="Disordered" evidence="5">
    <location>
        <begin position="1"/>
        <end position="32"/>
    </location>
</feature>
<feature type="region of interest" description="Disordered" evidence="5">
    <location>
        <begin position="1000"/>
        <end position="1054"/>
    </location>
</feature>
<evidence type="ECO:0000256" key="3">
    <source>
        <dbReference type="ARBA" id="ARBA00023212"/>
    </source>
</evidence>
<dbReference type="AlphaFoldDB" id="A0A0C3HIX8"/>
<feature type="region of interest" description="Disordered" evidence="5">
    <location>
        <begin position="585"/>
        <end position="678"/>
    </location>
</feature>
<sequence>MSRDLNHSIASSTGSNHGTVSTDSTLTDFNPEKDDAVMSTRQLDNDSFNTNPKLPKLRDTAKKYGRWAPRQPEFVINTSALDKAFPDFTQGSIDDALDTESIEVGRGAKTRQRGASRNPRFDYSDNFDSPIVVGEYKVLRSPPRGHDEEMDPMLKDIKRSSVQKTTISQHRNLSQKENLPPSAQKSATGSPYVSNASLASGGQRRTLAELHAYVADESNGSISLDPRPAHRNFQAKSTRFSSQSKAQQPTTLSKKHQLEDVLAAKSRLASNTTPSRGQGKSFQVVNTGASNTPNPTQQSFILPAATEFSQIVSAETGAAGIPVIVRGGMVQARTLNRFSGKFDDVDGIEVPIEEEDIYLSVELLKSRVAQLETEKADSEKIVNDLKRDNFQLQTKMKEFERRRRSDSALGIADGGSDNDRDRNVIAETAKLQAHVASLQSLLDESRHKASNQELRLKTNTTERDHAVKQFAQAERLLEQLRAENDDLKEENESLRLQLKEYIEEDGMDTNGWRVGEQALKQEVASLKTKLSQLGSEIEENALSWGRKESSLKRKIRRQLEILGEVQEATQEIRNNTLELSIMAASRKVSKSTRPVKSKRKAVAENGSTANNHFAGKTDKSRPAEPSLRPKSHQSTHEELQEPQSVDKSINAEESYNEESTAETTVHRPKVETVDQDGSTLDGSEYASIVGPDFMANLRQLLRVSRTMKRETEAAPAAIQDTTNHTAQSVRSAASSQALSLKVPVGILKNNRTVNQDEFDLTGRLSVRSSKHHEHADNEHNSASTVLHRRRHSDSAVNAPLRGRRTDMDDMTSEFIIPDIASTIYNRVTEYPVLSTNARRILDGLCKHDGKNCTVCSRVVSFDAKSELKSKVHVPKPIPVSDRMPVPAPYEEEPTTRPAVHPGLALAIVIKGLKDEVAHLKVELSRVQAAYNKHDSSLGMRQRKALKKHLDELLKAIDVKSDQIYALYDVLEGQKLSGQQMSEEDIEVTLLSIGIDPNEFTKTSKKDANKETQEQNDNNAGNDGEDDDSELDLPWEGIDDTTTGSIVGKRRPTFA</sequence>
<feature type="compositionally biased region" description="Acidic residues" evidence="5">
    <location>
        <begin position="1022"/>
        <end position="1038"/>
    </location>
</feature>